<dbReference type="Gene3D" id="3.40.50.2300">
    <property type="match status" value="1"/>
</dbReference>
<dbReference type="PANTHER" id="PTHR43047">
    <property type="entry name" value="TWO-COMPONENT HISTIDINE PROTEIN KINASE"/>
    <property type="match status" value="1"/>
</dbReference>
<evidence type="ECO:0000256" key="7">
    <source>
        <dbReference type="SAM" id="MobiDB-lite"/>
    </source>
</evidence>
<dbReference type="InterPro" id="IPR011006">
    <property type="entry name" value="CheY-like_superfamily"/>
</dbReference>
<dbReference type="Pfam" id="PF02518">
    <property type="entry name" value="HATPase_c"/>
    <property type="match status" value="1"/>
</dbReference>
<evidence type="ECO:0000256" key="5">
    <source>
        <dbReference type="ARBA" id="ARBA00022777"/>
    </source>
</evidence>
<dbReference type="SMART" id="SM00448">
    <property type="entry name" value="REC"/>
    <property type="match status" value="1"/>
</dbReference>
<evidence type="ECO:0000256" key="6">
    <source>
        <dbReference type="PROSITE-ProRule" id="PRU00169"/>
    </source>
</evidence>
<dbReference type="PRINTS" id="PR00344">
    <property type="entry name" value="BCTRLSENSOR"/>
</dbReference>
<dbReference type="Pfam" id="PF00512">
    <property type="entry name" value="HisKA"/>
    <property type="match status" value="1"/>
</dbReference>
<dbReference type="InterPro" id="IPR036890">
    <property type="entry name" value="HATPase_C_sf"/>
</dbReference>
<evidence type="ECO:0000313" key="12">
    <source>
        <dbReference type="Proteomes" id="UP000592294"/>
    </source>
</evidence>
<dbReference type="InterPro" id="IPR003661">
    <property type="entry name" value="HisK_dim/P_dom"/>
</dbReference>
<feature type="transmembrane region" description="Helical" evidence="8">
    <location>
        <begin position="20"/>
        <end position="40"/>
    </location>
</feature>
<evidence type="ECO:0000256" key="3">
    <source>
        <dbReference type="ARBA" id="ARBA00022553"/>
    </source>
</evidence>
<gene>
    <name evidence="11" type="ORF">HW932_14830</name>
</gene>
<dbReference type="GO" id="GO:0000155">
    <property type="term" value="F:phosphorelay sensor kinase activity"/>
    <property type="evidence" value="ECO:0007669"/>
    <property type="project" value="InterPro"/>
</dbReference>
<evidence type="ECO:0000256" key="2">
    <source>
        <dbReference type="ARBA" id="ARBA00012438"/>
    </source>
</evidence>
<dbReference type="Pfam" id="PF00072">
    <property type="entry name" value="Response_reg"/>
    <property type="match status" value="1"/>
</dbReference>
<keyword evidence="8" id="KW-0472">Membrane</keyword>
<evidence type="ECO:0000256" key="4">
    <source>
        <dbReference type="ARBA" id="ARBA00022679"/>
    </source>
</evidence>
<dbReference type="SUPFAM" id="SSF52172">
    <property type="entry name" value="CheY-like"/>
    <property type="match status" value="1"/>
</dbReference>
<dbReference type="PROSITE" id="PS50109">
    <property type="entry name" value="HIS_KIN"/>
    <property type="match status" value="1"/>
</dbReference>
<evidence type="ECO:0000259" key="10">
    <source>
        <dbReference type="PROSITE" id="PS50110"/>
    </source>
</evidence>
<feature type="domain" description="Histidine kinase" evidence="9">
    <location>
        <begin position="271"/>
        <end position="488"/>
    </location>
</feature>
<dbReference type="EMBL" id="JABZEO010000010">
    <property type="protein sequence ID" value="NVZ10537.1"/>
    <property type="molecule type" value="Genomic_DNA"/>
</dbReference>
<feature type="compositionally biased region" description="Low complexity" evidence="7">
    <location>
        <begin position="499"/>
        <end position="509"/>
    </location>
</feature>
<keyword evidence="8" id="KW-1133">Transmembrane helix</keyword>
<keyword evidence="5" id="KW-0418">Kinase</keyword>
<dbReference type="AlphaFoldDB" id="A0A850RGK0"/>
<feature type="region of interest" description="Disordered" evidence="7">
    <location>
        <begin position="485"/>
        <end position="509"/>
    </location>
</feature>
<dbReference type="RefSeq" id="WP_176977274.1">
    <property type="nucleotide sequence ID" value="NZ_JABZEO010000010.1"/>
</dbReference>
<evidence type="ECO:0000256" key="8">
    <source>
        <dbReference type="SAM" id="Phobius"/>
    </source>
</evidence>
<proteinExistence type="predicted"/>
<keyword evidence="4" id="KW-0808">Transferase</keyword>
<keyword evidence="3 6" id="KW-0597">Phosphoprotein</keyword>
<accession>A0A850RGK0</accession>
<dbReference type="SUPFAM" id="SSF47384">
    <property type="entry name" value="Homodimeric domain of signal transducing histidine kinase"/>
    <property type="match status" value="1"/>
</dbReference>
<reference evidence="11 12" key="1">
    <citation type="submission" date="2020-06" db="EMBL/GenBank/DDBJ databases">
        <title>Whole-genome sequence of Allochromatium humboldtianum DSM 21881, type strain.</title>
        <authorList>
            <person name="Kyndt J.A."/>
            <person name="Meyer T.E."/>
        </authorList>
    </citation>
    <scope>NUCLEOTIDE SEQUENCE [LARGE SCALE GENOMIC DNA]</scope>
    <source>
        <strain evidence="11 12">DSM 21881</strain>
    </source>
</reference>
<name>A0A850RGK0_9GAMM</name>
<feature type="transmembrane region" description="Helical" evidence="8">
    <location>
        <begin position="166"/>
        <end position="187"/>
    </location>
</feature>
<keyword evidence="8" id="KW-0812">Transmembrane</keyword>
<evidence type="ECO:0000256" key="1">
    <source>
        <dbReference type="ARBA" id="ARBA00000085"/>
    </source>
</evidence>
<dbReference type="InterPro" id="IPR036097">
    <property type="entry name" value="HisK_dim/P_sf"/>
</dbReference>
<dbReference type="CDD" id="cd00082">
    <property type="entry name" value="HisKA"/>
    <property type="match status" value="1"/>
</dbReference>
<evidence type="ECO:0000259" key="9">
    <source>
        <dbReference type="PROSITE" id="PS50109"/>
    </source>
</evidence>
<keyword evidence="12" id="KW-1185">Reference proteome</keyword>
<dbReference type="InterPro" id="IPR001789">
    <property type="entry name" value="Sig_transdc_resp-reg_receiver"/>
</dbReference>
<dbReference type="EC" id="2.7.13.3" evidence="2"/>
<evidence type="ECO:0000313" key="11">
    <source>
        <dbReference type="EMBL" id="NVZ10537.1"/>
    </source>
</evidence>
<organism evidence="11 12">
    <name type="scientific">Allochromatium humboldtianum</name>
    <dbReference type="NCBI Taxonomy" id="504901"/>
    <lineage>
        <taxon>Bacteria</taxon>
        <taxon>Pseudomonadati</taxon>
        <taxon>Pseudomonadota</taxon>
        <taxon>Gammaproteobacteria</taxon>
        <taxon>Chromatiales</taxon>
        <taxon>Chromatiaceae</taxon>
        <taxon>Allochromatium</taxon>
    </lineage>
</organism>
<dbReference type="CDD" id="cd00156">
    <property type="entry name" value="REC"/>
    <property type="match status" value="1"/>
</dbReference>
<feature type="domain" description="Response regulatory" evidence="10">
    <location>
        <begin position="518"/>
        <end position="634"/>
    </location>
</feature>
<dbReference type="SUPFAM" id="SSF55874">
    <property type="entry name" value="ATPase domain of HSP90 chaperone/DNA topoisomerase II/histidine kinase"/>
    <property type="match status" value="1"/>
</dbReference>
<comment type="catalytic activity">
    <reaction evidence="1">
        <text>ATP + protein L-histidine = ADP + protein N-phospho-L-histidine.</text>
        <dbReference type="EC" id="2.7.13.3"/>
    </reaction>
</comment>
<dbReference type="SMART" id="SM00387">
    <property type="entry name" value="HATPase_c"/>
    <property type="match status" value="1"/>
</dbReference>
<comment type="caution">
    <text evidence="11">The sequence shown here is derived from an EMBL/GenBank/DDBJ whole genome shotgun (WGS) entry which is preliminary data.</text>
</comment>
<dbReference type="InterPro" id="IPR005467">
    <property type="entry name" value="His_kinase_dom"/>
</dbReference>
<dbReference type="InterPro" id="IPR003594">
    <property type="entry name" value="HATPase_dom"/>
</dbReference>
<feature type="modified residue" description="4-aspartylphosphate" evidence="6">
    <location>
        <position position="569"/>
    </location>
</feature>
<dbReference type="Proteomes" id="UP000592294">
    <property type="component" value="Unassembled WGS sequence"/>
</dbReference>
<dbReference type="PROSITE" id="PS50110">
    <property type="entry name" value="RESPONSE_REGULATORY"/>
    <property type="match status" value="1"/>
</dbReference>
<dbReference type="InterPro" id="IPR004358">
    <property type="entry name" value="Sig_transdc_His_kin-like_C"/>
</dbReference>
<dbReference type="Gene3D" id="3.30.565.10">
    <property type="entry name" value="Histidine kinase-like ATPase, C-terminal domain"/>
    <property type="match status" value="1"/>
</dbReference>
<dbReference type="Gene3D" id="1.10.287.130">
    <property type="match status" value="1"/>
</dbReference>
<sequence>MSSLTDAAPANHRPYSRQLWRTLAVLGLSVGLALPVSLFLTTWPQARQFTQQTAQELARILAEEARYALLVGSQPEAQGLVDQRLQFPDLLAVALLDGDGRLLAEATRDAEGAQRRKRVVVAVHAPEYHAADGPADTPAAAPVLGHVALTLSLDRAFDFALETAGLALWPLGVLTVVLGVAVVRLTLRLLTPLAFLVRDLETPVETPLPPPPATSPAEVHQLWSALVAMRARLAAHHRHLEARVAARTEELSQALEAAEQANRAKTLFLANVSHELRTPLQAILLQARLLEPPGATTGREPLAVIRHASHQLLGLIEQLLTLTRAEAGHPLEVTYQQVELGAWIEQVAATVRPTLAPGNRLVLHRPATACRVISDQGRLTQVLYNLIGNADKFTAGGLIEVRLTAGDEAAPIQITVTDCGIGIPAADLEQIFEPFYQGARGLTGRVSSGIGLGLWLSRCFMEALGGQLSVTSQPGAGSCFQLTLPRRPTPTSERPLQEASAPSGASSAGIPDWMRGRRLLLAEDEDSIRLPLVELLRDAGFSVEACIDGTAARTLLEPTPEDYAAVILDHRLPGCQGLELLRQLRAGGHHRLPVVILTGDDRAPLQTAIRPLHARLIVKPVLPEDLITVLVTLIDPSRPLDLPAQEA</sequence>
<protein>
    <recommendedName>
        <fullName evidence="2">histidine kinase</fullName>
        <ecNumber evidence="2">2.7.13.3</ecNumber>
    </recommendedName>
</protein>
<dbReference type="SMART" id="SM00388">
    <property type="entry name" value="HisKA"/>
    <property type="match status" value="1"/>
</dbReference>